<evidence type="ECO:0000256" key="3">
    <source>
        <dbReference type="ARBA" id="ARBA00012663"/>
    </source>
</evidence>
<dbReference type="SUPFAM" id="SSF51445">
    <property type="entry name" value="(Trans)glycosidases"/>
    <property type="match status" value="1"/>
</dbReference>
<dbReference type="Gene3D" id="3.20.20.80">
    <property type="entry name" value="Glycosidases"/>
    <property type="match status" value="1"/>
</dbReference>
<evidence type="ECO:0000256" key="2">
    <source>
        <dbReference type="ARBA" id="ARBA00006285"/>
    </source>
</evidence>
<dbReference type="GO" id="GO:0030203">
    <property type="term" value="P:glycosaminoglycan metabolic process"/>
    <property type="evidence" value="ECO:0007669"/>
    <property type="project" value="TreeGrafter"/>
</dbReference>
<dbReference type="AlphaFoldDB" id="A0A6N2RD39"/>
<reference evidence="7" key="1">
    <citation type="submission" date="2019-11" db="EMBL/GenBank/DDBJ databases">
        <authorList>
            <person name="Feng L."/>
        </authorList>
    </citation>
    <scope>NUCLEOTIDE SEQUENCE</scope>
    <source>
        <strain evidence="7">AodontolyticusLFYP35</strain>
    </source>
</reference>
<feature type="active site" description="Proton donor" evidence="5">
    <location>
        <position position="275"/>
    </location>
</feature>
<dbReference type="GO" id="GO:0016020">
    <property type="term" value="C:membrane"/>
    <property type="evidence" value="ECO:0007669"/>
    <property type="project" value="TreeGrafter"/>
</dbReference>
<evidence type="ECO:0000313" key="7">
    <source>
        <dbReference type="EMBL" id="VYS78021.1"/>
    </source>
</evidence>
<feature type="domain" description="Glycoside hydrolase family 20 catalytic" evidence="6">
    <location>
        <begin position="113"/>
        <end position="278"/>
    </location>
</feature>
<dbReference type="InterPro" id="IPR029018">
    <property type="entry name" value="Hex-like_dom2"/>
</dbReference>
<dbReference type="InterPro" id="IPR025705">
    <property type="entry name" value="Beta_hexosaminidase_sua/sub"/>
</dbReference>
<dbReference type="Pfam" id="PF00728">
    <property type="entry name" value="Glyco_hydro_20"/>
    <property type="match status" value="2"/>
</dbReference>
<comment type="similarity">
    <text evidence="2">Belongs to the glycosyl hydrolase 20 family.</text>
</comment>
<dbReference type="EC" id="3.2.1.52" evidence="3"/>
<proteinExistence type="inferred from homology"/>
<dbReference type="PRINTS" id="PR00738">
    <property type="entry name" value="GLHYDRLASE20"/>
</dbReference>
<organism evidence="7">
    <name type="scientific">Schaalia odontolytica</name>
    <dbReference type="NCBI Taxonomy" id="1660"/>
    <lineage>
        <taxon>Bacteria</taxon>
        <taxon>Bacillati</taxon>
        <taxon>Actinomycetota</taxon>
        <taxon>Actinomycetes</taxon>
        <taxon>Actinomycetales</taxon>
        <taxon>Actinomycetaceae</taxon>
        <taxon>Schaalia</taxon>
    </lineage>
</organism>
<protein>
    <recommendedName>
        <fullName evidence="3">beta-N-acetylhexosaminidase</fullName>
        <ecNumber evidence="3">3.2.1.52</ecNumber>
    </recommendedName>
</protein>
<gene>
    <name evidence="7" type="ORF">AOLFYP35_00272</name>
</gene>
<comment type="catalytic activity">
    <reaction evidence="1">
        <text>Hydrolysis of terminal non-reducing N-acetyl-D-hexosamine residues in N-acetyl-beta-D-hexosaminides.</text>
        <dbReference type="EC" id="3.2.1.52"/>
    </reaction>
</comment>
<evidence type="ECO:0000259" key="6">
    <source>
        <dbReference type="Pfam" id="PF00728"/>
    </source>
</evidence>
<name>A0A6N2RD39_9ACTO</name>
<dbReference type="InterPro" id="IPR015883">
    <property type="entry name" value="Glyco_hydro_20_cat"/>
</dbReference>
<dbReference type="SUPFAM" id="SSF55545">
    <property type="entry name" value="beta-N-acetylhexosaminidase-like domain"/>
    <property type="match status" value="1"/>
</dbReference>
<dbReference type="EMBL" id="CACRSM010000002">
    <property type="protein sequence ID" value="VYS78021.1"/>
    <property type="molecule type" value="Genomic_DNA"/>
</dbReference>
<evidence type="ECO:0000256" key="5">
    <source>
        <dbReference type="PIRSR" id="PIRSR625705-1"/>
    </source>
</evidence>
<keyword evidence="4 7" id="KW-0378">Hydrolase</keyword>
<dbReference type="PANTHER" id="PTHR22600">
    <property type="entry name" value="BETA-HEXOSAMINIDASE"/>
    <property type="match status" value="1"/>
</dbReference>
<dbReference type="Gene3D" id="3.30.379.10">
    <property type="entry name" value="Chitobiase/beta-hexosaminidase domain 2-like"/>
    <property type="match status" value="1"/>
</dbReference>
<sequence>MSSSLSTIPGLLPLPVFIEEADAHPEEATWAEISPSVVLKTPEEFSAAIAPLTIPEEWQFTEAYILTISAGSAQVTAASELGLSRGLRRLNTLAIANHSRAPIAVKIVDYPAYRHRGLHIDVARHFFSVPTILRVMDAMSEVGLNILHLHLSDDQGWRIEIPQFPELIERSSDCAVGGEEGGYYTLDDYQTLVEGARSRMIAVIPEIDIPGHVNAALHAIEGLNPDGVCPPLYEGTEVGFSTLSTKAPATQAFLEAIVETLAPFSPAGIHIGGDESFSTAEGDYPAIVGSQIERIHARGTRAVAWEEAADLLGDGDLVQVWHDDLEGDSIARAVGRGVKAIMSPGPKAYFDMKEYPEQKLGITWAGILPLKKAWDWDPESICEGVDRKGIEGVEACLWSETLRREKDVWEMLLPRLAGLAEVAWAGGPRGSWEDFQERLAGLEGLWRGRGWYVK</sequence>
<keyword evidence="7" id="KW-0326">Glycosidase</keyword>
<evidence type="ECO:0000256" key="4">
    <source>
        <dbReference type="ARBA" id="ARBA00022801"/>
    </source>
</evidence>
<evidence type="ECO:0000256" key="1">
    <source>
        <dbReference type="ARBA" id="ARBA00001231"/>
    </source>
</evidence>
<feature type="domain" description="Glycoside hydrolase family 20 catalytic" evidence="6">
    <location>
        <begin position="294"/>
        <end position="425"/>
    </location>
</feature>
<dbReference type="GO" id="GO:0005975">
    <property type="term" value="P:carbohydrate metabolic process"/>
    <property type="evidence" value="ECO:0007669"/>
    <property type="project" value="InterPro"/>
</dbReference>
<dbReference type="GO" id="GO:0004563">
    <property type="term" value="F:beta-N-acetylhexosaminidase activity"/>
    <property type="evidence" value="ECO:0007669"/>
    <property type="project" value="UniProtKB-EC"/>
</dbReference>
<dbReference type="InterPro" id="IPR017853">
    <property type="entry name" value="GH"/>
</dbReference>
<accession>A0A6N2RD39</accession>
<dbReference type="PANTHER" id="PTHR22600:SF57">
    <property type="entry name" value="BETA-N-ACETYLHEXOSAMINIDASE"/>
    <property type="match status" value="1"/>
</dbReference>